<evidence type="ECO:0000313" key="11">
    <source>
        <dbReference type="Proteomes" id="UP000011715"/>
    </source>
</evidence>
<dbReference type="PANTHER" id="PTHR33048">
    <property type="entry name" value="PTH11-LIKE INTEGRAL MEMBRANE PROTEIN (AFU_ORTHOLOGUE AFUA_5G11245)"/>
    <property type="match status" value="1"/>
</dbReference>
<keyword evidence="4 7" id="KW-0472">Membrane</keyword>
<dbReference type="AlphaFoldDB" id="A0A0C4DLT8"/>
<feature type="transmembrane region" description="Helical" evidence="7">
    <location>
        <begin position="29"/>
        <end position="51"/>
    </location>
</feature>
<keyword evidence="11" id="KW-1185">Reference proteome</keyword>
<evidence type="ECO:0000256" key="7">
    <source>
        <dbReference type="SAM" id="Phobius"/>
    </source>
</evidence>
<reference evidence="11" key="2">
    <citation type="submission" date="2010-05" db="EMBL/GenBank/DDBJ databases">
        <title>The genome sequence of Magnaporthe poae strain ATCC 64411.</title>
        <authorList>
            <person name="Ma L.-J."/>
            <person name="Dead R."/>
            <person name="Young S."/>
            <person name="Zeng Q."/>
            <person name="Koehrsen M."/>
            <person name="Alvarado L."/>
            <person name="Berlin A."/>
            <person name="Chapman S.B."/>
            <person name="Chen Z."/>
            <person name="Freedman E."/>
            <person name="Gellesch M."/>
            <person name="Goldberg J."/>
            <person name="Griggs A."/>
            <person name="Gujja S."/>
            <person name="Heilman E.R."/>
            <person name="Heiman D."/>
            <person name="Hepburn T."/>
            <person name="Howarth C."/>
            <person name="Jen D."/>
            <person name="Larson L."/>
            <person name="Mehta T."/>
            <person name="Neiman D."/>
            <person name="Pearson M."/>
            <person name="Roberts A."/>
            <person name="Saif S."/>
            <person name="Shea T."/>
            <person name="Shenoy N."/>
            <person name="Sisk P."/>
            <person name="Stolte C."/>
            <person name="Sykes S."/>
            <person name="Walk T."/>
            <person name="White J."/>
            <person name="Yandava C."/>
            <person name="Haas B."/>
            <person name="Nusbaum C."/>
            <person name="Birren B."/>
        </authorList>
    </citation>
    <scope>NUCLEOTIDE SEQUENCE [LARGE SCALE GENOMIC DNA]</scope>
    <source>
        <strain evidence="11">ATCC 64411 / 73-15</strain>
    </source>
</reference>
<feature type="compositionally biased region" description="Low complexity" evidence="6">
    <location>
        <begin position="268"/>
        <end position="277"/>
    </location>
</feature>
<evidence type="ECO:0000313" key="10">
    <source>
        <dbReference type="EnsemblFungi" id="MAPG_00734T0"/>
    </source>
</evidence>
<feature type="domain" description="Rhodopsin" evidence="8">
    <location>
        <begin position="5"/>
        <end position="204"/>
    </location>
</feature>
<reference evidence="9" key="3">
    <citation type="submission" date="2011-03" db="EMBL/GenBank/DDBJ databases">
        <title>Annotation of Magnaporthe poae ATCC 64411.</title>
        <authorList>
            <person name="Ma L.-J."/>
            <person name="Dead R."/>
            <person name="Young S.K."/>
            <person name="Zeng Q."/>
            <person name="Gargeya S."/>
            <person name="Fitzgerald M."/>
            <person name="Haas B."/>
            <person name="Abouelleil A."/>
            <person name="Alvarado L."/>
            <person name="Arachchi H.M."/>
            <person name="Berlin A."/>
            <person name="Brown A."/>
            <person name="Chapman S.B."/>
            <person name="Chen Z."/>
            <person name="Dunbar C."/>
            <person name="Freedman E."/>
            <person name="Gearin G."/>
            <person name="Gellesch M."/>
            <person name="Goldberg J."/>
            <person name="Griggs A."/>
            <person name="Gujja S."/>
            <person name="Heiman D."/>
            <person name="Howarth C."/>
            <person name="Larson L."/>
            <person name="Lui A."/>
            <person name="MacDonald P.J.P."/>
            <person name="Mehta T."/>
            <person name="Montmayeur A."/>
            <person name="Murphy C."/>
            <person name="Neiman D."/>
            <person name="Pearson M."/>
            <person name="Priest M."/>
            <person name="Roberts A."/>
            <person name="Saif S."/>
            <person name="Shea T."/>
            <person name="Shenoy N."/>
            <person name="Sisk P."/>
            <person name="Stolte C."/>
            <person name="Sykes S."/>
            <person name="Yandava C."/>
            <person name="Wortman J."/>
            <person name="Nusbaum C."/>
            <person name="Birren B."/>
        </authorList>
    </citation>
    <scope>NUCLEOTIDE SEQUENCE</scope>
    <source>
        <strain evidence="9">ATCC 64411</strain>
    </source>
</reference>
<feature type="compositionally biased region" description="Acidic residues" evidence="6">
    <location>
        <begin position="328"/>
        <end position="347"/>
    </location>
</feature>
<dbReference type="OMA" id="LILCECA"/>
<feature type="transmembrane region" description="Helical" evidence="7">
    <location>
        <begin position="142"/>
        <end position="160"/>
    </location>
</feature>
<dbReference type="Pfam" id="PF20684">
    <property type="entry name" value="Fung_rhodopsin"/>
    <property type="match status" value="1"/>
</dbReference>
<dbReference type="eggNOG" id="ENOG502SMV0">
    <property type="taxonomic scope" value="Eukaryota"/>
</dbReference>
<reference evidence="9" key="1">
    <citation type="submission" date="2010-05" db="EMBL/GenBank/DDBJ databases">
        <title>The Genome Sequence of Magnaporthe poae strain ATCC 64411.</title>
        <authorList>
            <consortium name="The Broad Institute Genome Sequencing Platform"/>
            <consortium name="Broad Institute Genome Sequencing Center for Infectious Disease"/>
            <person name="Ma L.-J."/>
            <person name="Dead R."/>
            <person name="Young S."/>
            <person name="Zeng Q."/>
            <person name="Koehrsen M."/>
            <person name="Alvarado L."/>
            <person name="Berlin A."/>
            <person name="Chapman S.B."/>
            <person name="Chen Z."/>
            <person name="Freedman E."/>
            <person name="Gellesch M."/>
            <person name="Goldberg J."/>
            <person name="Griggs A."/>
            <person name="Gujja S."/>
            <person name="Heilman E.R."/>
            <person name="Heiman D."/>
            <person name="Hepburn T."/>
            <person name="Howarth C."/>
            <person name="Jen D."/>
            <person name="Larson L."/>
            <person name="Mehta T."/>
            <person name="Neiman D."/>
            <person name="Pearson M."/>
            <person name="Roberts A."/>
            <person name="Saif S."/>
            <person name="Shea T."/>
            <person name="Shenoy N."/>
            <person name="Sisk P."/>
            <person name="Stolte C."/>
            <person name="Sykes S."/>
            <person name="Walk T."/>
            <person name="White J."/>
            <person name="Yandava C."/>
            <person name="Haas B."/>
            <person name="Nusbaum C."/>
            <person name="Birren B."/>
        </authorList>
    </citation>
    <scope>NUCLEOTIDE SEQUENCE</scope>
    <source>
        <strain evidence="9">ATCC 64411</strain>
    </source>
</reference>
<evidence type="ECO:0000313" key="9">
    <source>
        <dbReference type="EMBL" id="KLU81649.1"/>
    </source>
</evidence>
<comment type="subcellular location">
    <subcellularLocation>
        <location evidence="1">Membrane</location>
        <topology evidence="1">Multi-pass membrane protein</topology>
    </subcellularLocation>
</comment>
<feature type="transmembrane region" description="Helical" evidence="7">
    <location>
        <begin position="107"/>
        <end position="130"/>
    </location>
</feature>
<proteinExistence type="inferred from homology"/>
<comment type="similarity">
    <text evidence="5">Belongs to the SAT4 family.</text>
</comment>
<dbReference type="PANTHER" id="PTHR33048:SF123">
    <property type="entry name" value="INTEGRAL MEMBRANE PROTEIN"/>
    <property type="match status" value="1"/>
</dbReference>
<dbReference type="InterPro" id="IPR049326">
    <property type="entry name" value="Rhodopsin_dom_fungi"/>
</dbReference>
<keyword evidence="3 7" id="KW-1133">Transmembrane helix</keyword>
<keyword evidence="2 7" id="KW-0812">Transmembrane</keyword>
<dbReference type="VEuPathDB" id="FungiDB:MAPG_00734"/>
<gene>
    <name evidence="9" type="ORF">MAPG_00734</name>
</gene>
<evidence type="ECO:0000256" key="4">
    <source>
        <dbReference type="ARBA" id="ARBA00023136"/>
    </source>
</evidence>
<evidence type="ECO:0000256" key="6">
    <source>
        <dbReference type="SAM" id="MobiDB-lite"/>
    </source>
</evidence>
<reference evidence="10" key="5">
    <citation type="submission" date="2015-06" db="UniProtKB">
        <authorList>
            <consortium name="EnsemblFungi"/>
        </authorList>
    </citation>
    <scope>IDENTIFICATION</scope>
    <source>
        <strain evidence="10">ATCC 64411</strain>
    </source>
</reference>
<evidence type="ECO:0000256" key="2">
    <source>
        <dbReference type="ARBA" id="ARBA00022692"/>
    </source>
</evidence>
<accession>A0A0C4DLT8</accession>
<dbReference type="GO" id="GO:0016020">
    <property type="term" value="C:membrane"/>
    <property type="evidence" value="ECO:0007669"/>
    <property type="project" value="UniProtKB-SubCell"/>
</dbReference>
<sequence length="376" mass="40792">MSSVTVTTVGFGSHFDTIPPEMLEMYIRYGLPTFSLYVWGSVAAKLAYAFYYLRLFSDRQHALLNKALVVFLLLQGISETLGPHLMCRPFSKALVPTIPGSCAGVDAFYMSFFGIKLFSDLVLFVQPIPVLWGLKLSAGKKAVMFLLLSIGVFVCIFSVVRIRLVSSTYKGGDPTYNIVDAMLWSEIEIFSLILCECAPSLQTLGARMGSIVAALIFATTANRPIALQSDDQPRKEASDNTPHCKCPGSKWRDHRGSRNRSKYGGTGTSSRSSRGSRFGVTSLVSATRRLENGSAADQLSAWAIPGKAEEPPEPTHGSIMVTHDIEIGIEVDDGGDDDDDGGGDDCDGSNWGDDSLRPDSPSLSLEAKPVEPLEPF</sequence>
<organism evidence="10 11">
    <name type="scientific">Magnaporthiopsis poae (strain ATCC 64411 / 73-15)</name>
    <name type="common">Kentucky bluegrass fungus</name>
    <name type="synonym">Magnaporthe poae</name>
    <dbReference type="NCBI Taxonomy" id="644358"/>
    <lineage>
        <taxon>Eukaryota</taxon>
        <taxon>Fungi</taxon>
        <taxon>Dikarya</taxon>
        <taxon>Ascomycota</taxon>
        <taxon>Pezizomycotina</taxon>
        <taxon>Sordariomycetes</taxon>
        <taxon>Sordariomycetidae</taxon>
        <taxon>Magnaporthales</taxon>
        <taxon>Magnaporthaceae</taxon>
        <taxon>Magnaporthiopsis</taxon>
    </lineage>
</organism>
<dbReference type="EMBL" id="ADBL01000167">
    <property type="status" value="NOT_ANNOTATED_CDS"/>
    <property type="molecule type" value="Genomic_DNA"/>
</dbReference>
<dbReference type="OrthoDB" id="5413793at2759"/>
<feature type="region of interest" description="Disordered" evidence="6">
    <location>
        <begin position="328"/>
        <end position="376"/>
    </location>
</feature>
<dbReference type="Proteomes" id="UP000011715">
    <property type="component" value="Unassembled WGS sequence"/>
</dbReference>
<dbReference type="EMBL" id="GL876966">
    <property type="protein sequence ID" value="KLU81649.1"/>
    <property type="molecule type" value="Genomic_DNA"/>
</dbReference>
<name>A0A0C4DLT8_MAGP6</name>
<evidence type="ECO:0000259" key="8">
    <source>
        <dbReference type="Pfam" id="PF20684"/>
    </source>
</evidence>
<protein>
    <recommendedName>
        <fullName evidence="8">Rhodopsin domain-containing protein</fullName>
    </recommendedName>
</protein>
<feature type="region of interest" description="Disordered" evidence="6">
    <location>
        <begin position="229"/>
        <end position="277"/>
    </location>
</feature>
<dbReference type="EnsemblFungi" id="MAPG_00734T0">
    <property type="protein sequence ID" value="MAPG_00734T0"/>
    <property type="gene ID" value="MAPG_00734"/>
</dbReference>
<evidence type="ECO:0000256" key="1">
    <source>
        <dbReference type="ARBA" id="ARBA00004141"/>
    </source>
</evidence>
<reference evidence="10" key="4">
    <citation type="journal article" date="2015" name="G3 (Bethesda)">
        <title>Genome sequences of three phytopathogenic species of the Magnaporthaceae family of fungi.</title>
        <authorList>
            <person name="Okagaki L.H."/>
            <person name="Nunes C.C."/>
            <person name="Sailsbery J."/>
            <person name="Clay B."/>
            <person name="Brown D."/>
            <person name="John T."/>
            <person name="Oh Y."/>
            <person name="Young N."/>
            <person name="Fitzgerald M."/>
            <person name="Haas B.J."/>
            <person name="Zeng Q."/>
            <person name="Young S."/>
            <person name="Adiconis X."/>
            <person name="Fan L."/>
            <person name="Levin J.Z."/>
            <person name="Mitchell T.K."/>
            <person name="Okubara P.A."/>
            <person name="Farman M.L."/>
            <person name="Kohn L.M."/>
            <person name="Birren B."/>
            <person name="Ma L.-J."/>
            <person name="Dean R.A."/>
        </authorList>
    </citation>
    <scope>NUCLEOTIDE SEQUENCE</scope>
    <source>
        <strain evidence="10">ATCC 64411 / 73-15</strain>
    </source>
</reference>
<evidence type="ECO:0000256" key="3">
    <source>
        <dbReference type="ARBA" id="ARBA00022989"/>
    </source>
</evidence>
<dbReference type="InterPro" id="IPR052337">
    <property type="entry name" value="SAT4-like"/>
</dbReference>
<evidence type="ECO:0000256" key="5">
    <source>
        <dbReference type="ARBA" id="ARBA00038359"/>
    </source>
</evidence>
<feature type="compositionally biased region" description="Low complexity" evidence="6">
    <location>
        <begin position="348"/>
        <end position="365"/>
    </location>
</feature>